<dbReference type="GO" id="GO:0030258">
    <property type="term" value="P:lipid modification"/>
    <property type="evidence" value="ECO:0007669"/>
    <property type="project" value="TreeGrafter"/>
</dbReference>
<feature type="transmembrane region" description="Helical" evidence="7">
    <location>
        <begin position="82"/>
        <end position="110"/>
    </location>
</feature>
<reference evidence="8" key="2">
    <citation type="submission" date="2023-05" db="EMBL/GenBank/DDBJ databases">
        <authorList>
            <person name="Fouks B."/>
        </authorList>
    </citation>
    <scope>NUCLEOTIDE SEQUENCE</scope>
    <source>
        <strain evidence="8">Stay&amp;Tobe</strain>
        <tissue evidence="8">Testes</tissue>
    </source>
</reference>
<evidence type="ECO:0000256" key="4">
    <source>
        <dbReference type="ARBA" id="ARBA00022824"/>
    </source>
</evidence>
<gene>
    <name evidence="8" type="ORF">L9F63_005882</name>
</gene>
<dbReference type="PANTHER" id="PTHR13906:SF14">
    <property type="entry name" value="LYSOPHOSPHOLIPID ACYLTRANSFERASE 5"/>
    <property type="match status" value="1"/>
</dbReference>
<protein>
    <submittedName>
        <fullName evidence="8">Uncharacterized protein</fullName>
    </submittedName>
</protein>
<evidence type="ECO:0000313" key="9">
    <source>
        <dbReference type="Proteomes" id="UP001233999"/>
    </source>
</evidence>
<reference evidence="8" key="1">
    <citation type="journal article" date="2023" name="IScience">
        <title>Live-bearing cockroach genome reveals convergent evolutionary mechanisms linked to viviparity in insects and beyond.</title>
        <authorList>
            <person name="Fouks B."/>
            <person name="Harrison M.C."/>
            <person name="Mikhailova A.A."/>
            <person name="Marchal E."/>
            <person name="English S."/>
            <person name="Carruthers M."/>
            <person name="Jennings E.C."/>
            <person name="Chiamaka E.L."/>
            <person name="Frigard R.A."/>
            <person name="Pippel M."/>
            <person name="Attardo G.M."/>
            <person name="Benoit J.B."/>
            <person name="Bornberg-Bauer E."/>
            <person name="Tobe S.S."/>
        </authorList>
    </citation>
    <scope>NUCLEOTIDE SEQUENCE</scope>
    <source>
        <strain evidence="8">Stay&amp;Tobe</strain>
    </source>
</reference>
<evidence type="ECO:0000256" key="5">
    <source>
        <dbReference type="ARBA" id="ARBA00023098"/>
    </source>
</evidence>
<dbReference type="GO" id="GO:0005783">
    <property type="term" value="C:endoplasmic reticulum"/>
    <property type="evidence" value="ECO:0007669"/>
    <property type="project" value="UniProtKB-SubCell"/>
</dbReference>
<dbReference type="GO" id="GO:0016020">
    <property type="term" value="C:membrane"/>
    <property type="evidence" value="ECO:0007669"/>
    <property type="project" value="TreeGrafter"/>
</dbReference>
<keyword evidence="7" id="KW-0472">Membrane</keyword>
<dbReference type="InterPro" id="IPR049941">
    <property type="entry name" value="LPLAT_7/PORCN-like"/>
</dbReference>
<dbReference type="GO" id="GO:0071617">
    <property type="term" value="F:lysophospholipid acyltransferase activity"/>
    <property type="evidence" value="ECO:0007669"/>
    <property type="project" value="TreeGrafter"/>
</dbReference>
<comment type="pathway">
    <text evidence="6">Phospholipid metabolism.</text>
</comment>
<evidence type="ECO:0000313" key="8">
    <source>
        <dbReference type="EMBL" id="KAJ9577509.1"/>
    </source>
</evidence>
<keyword evidence="7" id="KW-0812">Transmembrane</keyword>
<keyword evidence="9" id="KW-1185">Reference proteome</keyword>
<dbReference type="AlphaFoldDB" id="A0AAD7ZBL2"/>
<name>A0AAD7ZBL2_DIPPU</name>
<evidence type="ECO:0000256" key="7">
    <source>
        <dbReference type="SAM" id="Phobius"/>
    </source>
</evidence>
<keyword evidence="5" id="KW-0443">Lipid metabolism</keyword>
<comment type="similarity">
    <text evidence="3">Belongs to the membrane-bound acyltransferase family.</text>
</comment>
<feature type="transmembrane region" description="Helical" evidence="7">
    <location>
        <begin position="24"/>
        <end position="41"/>
    </location>
</feature>
<evidence type="ECO:0000256" key="2">
    <source>
        <dbReference type="ARBA" id="ARBA00005074"/>
    </source>
</evidence>
<accession>A0AAD7ZBL2</accession>
<dbReference type="Proteomes" id="UP001233999">
    <property type="component" value="Unassembled WGS sequence"/>
</dbReference>
<organism evidence="8 9">
    <name type="scientific">Diploptera punctata</name>
    <name type="common">Pacific beetle cockroach</name>
    <dbReference type="NCBI Taxonomy" id="6984"/>
    <lineage>
        <taxon>Eukaryota</taxon>
        <taxon>Metazoa</taxon>
        <taxon>Ecdysozoa</taxon>
        <taxon>Arthropoda</taxon>
        <taxon>Hexapoda</taxon>
        <taxon>Insecta</taxon>
        <taxon>Pterygota</taxon>
        <taxon>Neoptera</taxon>
        <taxon>Polyneoptera</taxon>
        <taxon>Dictyoptera</taxon>
        <taxon>Blattodea</taxon>
        <taxon>Blaberoidea</taxon>
        <taxon>Blaberidae</taxon>
        <taxon>Diplopterinae</taxon>
        <taxon>Diploptera</taxon>
    </lineage>
</organism>
<keyword evidence="7" id="KW-1133">Transmembrane helix</keyword>
<comment type="caution">
    <text evidence="8">The sequence shown here is derived from an EMBL/GenBank/DDBJ whole genome shotgun (WGS) entry which is preliminary data.</text>
</comment>
<dbReference type="EMBL" id="JASPKZ010009355">
    <property type="protein sequence ID" value="KAJ9577509.1"/>
    <property type="molecule type" value="Genomic_DNA"/>
</dbReference>
<proteinExistence type="inferred from homology"/>
<sequence>MAAANMTGGTLLSQLAYSLGATEPALRLLVSILIGYPLALIHRYTLYGKNPEYQHIFFVVTGLTIGYFNYGWEVLHSVTSVLVVYAILRVVGGTLISVISVFVFTMTYLLV</sequence>
<evidence type="ECO:0000256" key="6">
    <source>
        <dbReference type="ARBA" id="ARBA00025707"/>
    </source>
</evidence>
<evidence type="ECO:0000256" key="1">
    <source>
        <dbReference type="ARBA" id="ARBA00004240"/>
    </source>
</evidence>
<keyword evidence="4" id="KW-0256">Endoplasmic reticulum</keyword>
<comment type="pathway">
    <text evidence="2">Lipid metabolism; phospholipid metabolism.</text>
</comment>
<comment type="subcellular location">
    <subcellularLocation>
        <location evidence="1">Endoplasmic reticulum</location>
    </subcellularLocation>
</comment>
<feature type="transmembrane region" description="Helical" evidence="7">
    <location>
        <begin position="53"/>
        <end position="70"/>
    </location>
</feature>
<dbReference type="GO" id="GO:0047184">
    <property type="term" value="F:1-acylglycerophosphocholine O-acyltransferase activity"/>
    <property type="evidence" value="ECO:0007669"/>
    <property type="project" value="TreeGrafter"/>
</dbReference>
<dbReference type="GO" id="GO:0006656">
    <property type="term" value="P:phosphatidylcholine biosynthetic process"/>
    <property type="evidence" value="ECO:0007669"/>
    <property type="project" value="TreeGrafter"/>
</dbReference>
<evidence type="ECO:0000256" key="3">
    <source>
        <dbReference type="ARBA" id="ARBA00010323"/>
    </source>
</evidence>
<feature type="non-terminal residue" evidence="8">
    <location>
        <position position="1"/>
    </location>
</feature>
<dbReference type="PANTHER" id="PTHR13906">
    <property type="entry name" value="PORCUPINE"/>
    <property type="match status" value="1"/>
</dbReference>